<dbReference type="Gene3D" id="3.40.50.1820">
    <property type="entry name" value="alpha/beta hydrolase"/>
    <property type="match status" value="1"/>
</dbReference>
<proteinExistence type="predicted"/>
<dbReference type="KEGG" id="swi:Swit_1546"/>
<reference evidence="3 4" key="1">
    <citation type="journal article" date="2010" name="J. Bacteriol.">
        <title>Genome sequence of the dioxin-mineralizing bacterium Sphingomonas wittichii RW1.</title>
        <authorList>
            <person name="Miller T.R."/>
            <person name="Delcher A.L."/>
            <person name="Salzberg S.L."/>
            <person name="Saunders E."/>
            <person name="Detter J.C."/>
            <person name="Halden R.U."/>
        </authorList>
    </citation>
    <scope>NUCLEOTIDE SEQUENCE [LARGE SCALE GENOMIC DNA]</scope>
    <source>
        <strain evidence="4">DSM 6014 / CCUG 31198 / JCM 15750 / NBRC 105917 / EY 4224 / RW1</strain>
    </source>
</reference>
<evidence type="ECO:0000256" key="1">
    <source>
        <dbReference type="ARBA" id="ARBA00022801"/>
    </source>
</evidence>
<dbReference type="PRINTS" id="PR00111">
    <property type="entry name" value="ABHYDROLASE"/>
</dbReference>
<keyword evidence="4" id="KW-1185">Reference proteome</keyword>
<organism evidence="3 4">
    <name type="scientific">Rhizorhabdus wittichii (strain DSM 6014 / CCUG 31198 / JCM 15750 / NBRC 105917 / EY 4224 / RW1)</name>
    <name type="common">Sphingomonas wittichii</name>
    <dbReference type="NCBI Taxonomy" id="392499"/>
    <lineage>
        <taxon>Bacteria</taxon>
        <taxon>Pseudomonadati</taxon>
        <taxon>Pseudomonadota</taxon>
        <taxon>Alphaproteobacteria</taxon>
        <taxon>Sphingomonadales</taxon>
        <taxon>Sphingomonadaceae</taxon>
        <taxon>Rhizorhabdus</taxon>
    </lineage>
</organism>
<evidence type="ECO:0000259" key="2">
    <source>
        <dbReference type="Pfam" id="PF00561"/>
    </source>
</evidence>
<dbReference type="Pfam" id="PF00561">
    <property type="entry name" value="Abhydrolase_1"/>
    <property type="match status" value="1"/>
</dbReference>
<dbReference type="GO" id="GO:0016787">
    <property type="term" value="F:hydrolase activity"/>
    <property type="evidence" value="ECO:0007669"/>
    <property type="project" value="UniProtKB-KW"/>
</dbReference>
<gene>
    <name evidence="3" type="ordered locus">Swit_1546</name>
</gene>
<dbReference type="SUPFAM" id="SSF53474">
    <property type="entry name" value="alpha/beta-Hydrolases"/>
    <property type="match status" value="1"/>
</dbReference>
<name>A0A9J9LDA1_RHIWR</name>
<dbReference type="GO" id="GO:0016020">
    <property type="term" value="C:membrane"/>
    <property type="evidence" value="ECO:0007669"/>
    <property type="project" value="TreeGrafter"/>
</dbReference>
<accession>A0A9J9LDA1</accession>
<protein>
    <submittedName>
        <fullName evidence="3">Alpha/beta hydrolase fold</fullName>
    </submittedName>
</protein>
<dbReference type="InterPro" id="IPR000073">
    <property type="entry name" value="AB_hydrolase_1"/>
</dbReference>
<dbReference type="InterPro" id="IPR050266">
    <property type="entry name" value="AB_hydrolase_sf"/>
</dbReference>
<dbReference type="PANTHER" id="PTHR43798:SF31">
    <property type="entry name" value="AB HYDROLASE SUPERFAMILY PROTEIN YCLE"/>
    <property type="match status" value="1"/>
</dbReference>
<dbReference type="InterPro" id="IPR029058">
    <property type="entry name" value="AB_hydrolase_fold"/>
</dbReference>
<evidence type="ECO:0000313" key="4">
    <source>
        <dbReference type="Proteomes" id="UP000001989"/>
    </source>
</evidence>
<dbReference type="PANTHER" id="PTHR43798">
    <property type="entry name" value="MONOACYLGLYCEROL LIPASE"/>
    <property type="match status" value="1"/>
</dbReference>
<evidence type="ECO:0000313" key="3">
    <source>
        <dbReference type="EMBL" id="ABQ67909.1"/>
    </source>
</evidence>
<sequence length="285" mass="31245">MPREMREAVVELPNGLSTHYYEWPGSGPKLVFLHPSAGYGRMWEWTVDALGDRFHVFAADQRGHGFSGRPEGDYSAEEYADDVALFMDAVGIERAVIVGHSLGGRVAQVFAGRYPERIEGMVLVASPHLSNFHATREAARAVLANAADTLGHPEEFASVDEALAFMKARWPWSPESDGSLRHRIAYNFEHRDGGRVAPRYDNIRVAQGLAHLTANLRPYAARAECPVMILLAKQGSLTRPQAEELAGYWRDARIVEIDGTYALQMDNPQALAGAIADFAATVGAG</sequence>
<dbReference type="EMBL" id="CP000699">
    <property type="protein sequence ID" value="ABQ67909.1"/>
    <property type="molecule type" value="Genomic_DNA"/>
</dbReference>
<dbReference type="Proteomes" id="UP000001989">
    <property type="component" value="Chromosome"/>
</dbReference>
<dbReference type="AlphaFoldDB" id="A0A9J9LDA1"/>
<feature type="domain" description="AB hydrolase-1" evidence="2">
    <location>
        <begin position="30"/>
        <end position="148"/>
    </location>
</feature>
<keyword evidence="1 3" id="KW-0378">Hydrolase</keyword>